<sequence>MGLVTTFRHRHPNFERYTYARNNTTVALDDIYISARTAHKMGASGIWLHTIHSSDNAGTPYMAIDLFPGDHTPYRLTGVQPIRAVTRNLAKVEINSFGAHTSKLLLEGQLPQLTPAPPTKAATTWSPQEIVDWLDEAVRNLYDILYTSAKLKWGETSQTRKALNRAVEIQRNNQCTAHLRQLFRLHEANLHTGTEFTRLAHLVEWPKWIRNPNVLPPRAGTALEPLLLANGGLQCLPNRTLPTTGTSGPDMDSHAGPTSVANNAPPAPDTGLEANRQQVPQLVRDWLLHDVDRPDEVTHAFQTPEGTTWDTYHYDEDIQARCERSLRTRVSPEHGGVHMNSGSQGAQNRTISSLLFVDDTLDISTSYAGIQDRAGISNYFTGQSASGSVFGADKSFLFYLSPRAHPDIALNDGLGIPQPICVIAPSKGFAT</sequence>
<dbReference type="VEuPathDB" id="FungiDB:H257_07889"/>
<comment type="caution">
    <text evidence="2">The sequence shown here is derived from an EMBL/GenBank/DDBJ whole genome shotgun (WGS) entry which is preliminary data.</text>
</comment>
<keyword evidence="3" id="KW-1185">Reference proteome</keyword>
<protein>
    <submittedName>
        <fullName evidence="2">Uncharacterized protein</fullName>
    </submittedName>
</protein>
<evidence type="ECO:0000256" key="1">
    <source>
        <dbReference type="SAM" id="MobiDB-lite"/>
    </source>
</evidence>
<gene>
    <name evidence="2" type="ORF">B5M09_009693</name>
</gene>
<dbReference type="Proteomes" id="UP000284702">
    <property type="component" value="Unassembled WGS sequence"/>
</dbReference>
<evidence type="ECO:0000313" key="3">
    <source>
        <dbReference type="Proteomes" id="UP000284702"/>
    </source>
</evidence>
<evidence type="ECO:0000313" key="2">
    <source>
        <dbReference type="EMBL" id="RQM28166.1"/>
    </source>
</evidence>
<proteinExistence type="predicted"/>
<reference evidence="2" key="1">
    <citation type="submission" date="2018-07" db="EMBL/GenBank/DDBJ databases">
        <title>Annotation of Aphanomyces astaci genome assembly.</title>
        <authorList>
            <person name="Studholme D.J."/>
        </authorList>
    </citation>
    <scope>NUCLEOTIDE SEQUENCE [LARGE SCALE GENOMIC DNA]</scope>
    <source>
        <strain evidence="2">Pc</strain>
    </source>
</reference>
<feature type="region of interest" description="Disordered" evidence="1">
    <location>
        <begin position="240"/>
        <end position="272"/>
    </location>
</feature>
<accession>A0A425DFW5</accession>
<organism evidence="2 3">
    <name type="scientific">Aphanomyces astaci</name>
    <name type="common">Crayfish plague agent</name>
    <dbReference type="NCBI Taxonomy" id="112090"/>
    <lineage>
        <taxon>Eukaryota</taxon>
        <taxon>Sar</taxon>
        <taxon>Stramenopiles</taxon>
        <taxon>Oomycota</taxon>
        <taxon>Saprolegniomycetes</taxon>
        <taxon>Saprolegniales</taxon>
        <taxon>Verrucalvaceae</taxon>
        <taxon>Aphanomyces</taxon>
    </lineage>
</organism>
<dbReference type="AlphaFoldDB" id="A0A425DFW5"/>
<name>A0A425DFW5_APHAT</name>
<dbReference type="VEuPathDB" id="FungiDB:H257_07888"/>
<dbReference type="EMBL" id="MZMZ02001857">
    <property type="protein sequence ID" value="RQM28166.1"/>
    <property type="molecule type" value="Genomic_DNA"/>
</dbReference>